<reference evidence="7" key="1">
    <citation type="journal article" date="2011" name="Dev. Comp. Immunol.">
        <title>The C1q domain containing proteins of the Mediterranean mussel Mytilus galloprovincialis: A widespread and diverse family of immune-related molecules.</title>
        <authorList>
            <person name="Gerdol M."/>
            <person name="Manfrin C."/>
            <person name="De Moro G."/>
            <person name="Figueras A."/>
            <person name="Novoa B."/>
            <person name="Venier P."/>
            <person name="Pallavicini A."/>
        </authorList>
    </citation>
    <scope>NUCLEOTIDE SEQUENCE</scope>
</reference>
<dbReference type="PROSITE" id="PS50871">
    <property type="entry name" value="C1Q"/>
    <property type="match status" value="1"/>
</dbReference>
<dbReference type="AlphaFoldDB" id="F0V458"/>
<dbReference type="PANTHER" id="PTHR22923">
    <property type="entry name" value="CEREBELLIN-RELATED"/>
    <property type="match status" value="1"/>
</dbReference>
<dbReference type="Gene3D" id="2.60.120.40">
    <property type="match status" value="1"/>
</dbReference>
<feature type="compositionally biased region" description="Basic and acidic residues" evidence="4">
    <location>
        <begin position="50"/>
        <end position="75"/>
    </location>
</feature>
<gene>
    <name evidence="7" type="primary">MgC1q21</name>
</gene>
<proteinExistence type="evidence at transcript level"/>
<keyword evidence="2" id="KW-0964">Secreted</keyword>
<evidence type="ECO:0000256" key="2">
    <source>
        <dbReference type="ARBA" id="ARBA00022525"/>
    </source>
</evidence>
<evidence type="ECO:0000256" key="3">
    <source>
        <dbReference type="ARBA" id="ARBA00022729"/>
    </source>
</evidence>
<evidence type="ECO:0000313" key="7">
    <source>
        <dbReference type="EMBL" id="CBX41670.1"/>
    </source>
</evidence>
<sequence length="236" mass="26295">MTCREVKLVVLVVLLANLNEIGFSAALSEFANIIDVEFEIPNTHAQARTSNEDDFKRVTETEKSDGADTGDGLKKEQGKLGLDAVKEHNDKSEDLRNTRKQLASSVEISFSAKLGTSIADISPWHTVVFDKAITNNGNCYNIVTGIFTAPIAGTYYFSSTIFTKMKSTVEMALRVNEKDEMWMYACATTLTYNSATNSIIVKLHKDDKVKIIKYGPWGARPFYLHPTWSTFTGFLL</sequence>
<dbReference type="InterPro" id="IPR008983">
    <property type="entry name" value="Tumour_necrosis_fac-like_dom"/>
</dbReference>
<organism evidence="7">
    <name type="scientific">Mytilus galloprovincialis</name>
    <name type="common">Mediterranean mussel</name>
    <dbReference type="NCBI Taxonomy" id="29158"/>
    <lineage>
        <taxon>Eukaryota</taxon>
        <taxon>Metazoa</taxon>
        <taxon>Spiralia</taxon>
        <taxon>Lophotrochozoa</taxon>
        <taxon>Mollusca</taxon>
        <taxon>Bivalvia</taxon>
        <taxon>Autobranchia</taxon>
        <taxon>Pteriomorphia</taxon>
        <taxon>Mytilida</taxon>
        <taxon>Mytiloidea</taxon>
        <taxon>Mytilidae</taxon>
        <taxon>Mytilinae</taxon>
        <taxon>Mytilus</taxon>
    </lineage>
</organism>
<protein>
    <submittedName>
        <fullName evidence="7">Putative C1q domain containing protein MgC1q21</fullName>
    </submittedName>
</protein>
<dbReference type="InterPro" id="IPR001073">
    <property type="entry name" value="C1q_dom"/>
</dbReference>
<feature type="domain" description="C1q" evidence="6">
    <location>
        <begin position="103"/>
        <end position="236"/>
    </location>
</feature>
<keyword evidence="3 5" id="KW-0732">Signal</keyword>
<dbReference type="Pfam" id="PF00386">
    <property type="entry name" value="C1q"/>
    <property type="match status" value="1"/>
</dbReference>
<comment type="subcellular location">
    <subcellularLocation>
        <location evidence="1">Secreted</location>
    </subcellularLocation>
</comment>
<feature type="region of interest" description="Disordered" evidence="4">
    <location>
        <begin position="45"/>
        <end position="75"/>
    </location>
</feature>
<dbReference type="PRINTS" id="PR00007">
    <property type="entry name" value="COMPLEMNTC1Q"/>
</dbReference>
<dbReference type="SMART" id="SM00110">
    <property type="entry name" value="C1Q"/>
    <property type="match status" value="1"/>
</dbReference>
<evidence type="ECO:0000259" key="6">
    <source>
        <dbReference type="PROSITE" id="PS50871"/>
    </source>
</evidence>
<accession>F0V458</accession>
<feature type="chain" id="PRO_5003258741" evidence="5">
    <location>
        <begin position="27"/>
        <end position="236"/>
    </location>
</feature>
<evidence type="ECO:0000256" key="5">
    <source>
        <dbReference type="SAM" id="SignalP"/>
    </source>
</evidence>
<dbReference type="PANTHER" id="PTHR22923:SF102">
    <property type="entry name" value="CEREBELLIN 13-RELATED"/>
    <property type="match status" value="1"/>
</dbReference>
<name>F0V458_MYTGA</name>
<dbReference type="SMR" id="F0V458"/>
<evidence type="ECO:0000256" key="1">
    <source>
        <dbReference type="ARBA" id="ARBA00004613"/>
    </source>
</evidence>
<feature type="signal peptide" evidence="5">
    <location>
        <begin position="1"/>
        <end position="26"/>
    </location>
</feature>
<evidence type="ECO:0000256" key="4">
    <source>
        <dbReference type="SAM" id="MobiDB-lite"/>
    </source>
</evidence>
<dbReference type="SUPFAM" id="SSF49842">
    <property type="entry name" value="TNF-like"/>
    <property type="match status" value="1"/>
</dbReference>
<dbReference type="EMBL" id="FR715600">
    <property type="protein sequence ID" value="CBX41670.1"/>
    <property type="molecule type" value="mRNA"/>
</dbReference>
<dbReference type="InterPro" id="IPR050822">
    <property type="entry name" value="Cerebellin_Synaptic_Org"/>
</dbReference>
<dbReference type="GO" id="GO:0005576">
    <property type="term" value="C:extracellular region"/>
    <property type="evidence" value="ECO:0007669"/>
    <property type="project" value="UniProtKB-SubCell"/>
</dbReference>